<dbReference type="GO" id="GO:0005576">
    <property type="term" value="C:extracellular region"/>
    <property type="evidence" value="ECO:0007669"/>
    <property type="project" value="InterPro"/>
</dbReference>
<feature type="domain" description="Chitin-binding type-3" evidence="3">
    <location>
        <begin position="2"/>
        <end position="48"/>
    </location>
</feature>
<dbReference type="GO" id="GO:0005975">
    <property type="term" value="P:carbohydrate metabolic process"/>
    <property type="evidence" value="ECO:0007669"/>
    <property type="project" value="InterPro"/>
</dbReference>
<evidence type="ECO:0000259" key="3">
    <source>
        <dbReference type="SMART" id="SM00495"/>
    </source>
</evidence>
<dbReference type="InterPro" id="IPR006616">
    <property type="entry name" value="DM9_repeat"/>
</dbReference>
<dbReference type="eggNOG" id="ENOG502QVPV">
    <property type="taxonomic scope" value="Eukaryota"/>
</dbReference>
<keyword evidence="1" id="KW-0378">Hydrolase</keyword>
<dbReference type="PANTHER" id="PTHR31649:SF1">
    <property type="entry name" value="FARNESOIC ACID O-METHYL TRANSFERASE DOMAIN-CONTAINING PROTEIN"/>
    <property type="match status" value="1"/>
</dbReference>
<evidence type="ECO:0000256" key="2">
    <source>
        <dbReference type="SAM" id="MobiDB-lite"/>
    </source>
</evidence>
<proteinExistence type="predicted"/>
<dbReference type="CDD" id="cd12214">
    <property type="entry name" value="ChiA1_BD"/>
    <property type="match status" value="1"/>
</dbReference>
<dbReference type="InParanoid" id="W4K6H3"/>
<dbReference type="SMART" id="SM00696">
    <property type="entry name" value="DM9"/>
    <property type="match status" value="2"/>
</dbReference>
<dbReference type="InterPro" id="IPR003610">
    <property type="entry name" value="CBM5/12"/>
</dbReference>
<sequence length="316" mass="35027">MVDSWSPGTAYSYGAIVEFEGAKYKIIQPHTSQSDWLPPNTPALWGRVPDGEHHEQQQQPTPPQYSYGGQQGGYSDQKPYESHPDQKVDIPHEEHKKKWWDLSDERKKQLELGGGLLAGAAILGGGYLAYHEHEKNEEEKKALTWELQNWLRDAQTRTDDFRAHGPRGPTTWVLTEGHNIPDGAIVGGTDNGSPLYIARAFVEGGLQVGKAGRGLSKGASVGYKHKEYEVNKYEILLGDPRAVRWVDAKGALHLDRLNARPVEGGREPDGTPQYIAQAEHGGGTHPGKAATIFEGAFVPYGGKEKKEEHYRVLCYN</sequence>
<reference evidence="4 5" key="1">
    <citation type="journal article" date="2012" name="New Phytol.">
        <title>Insight into trade-off between wood decay and parasitism from the genome of a fungal forest pathogen.</title>
        <authorList>
            <person name="Olson A."/>
            <person name="Aerts A."/>
            <person name="Asiegbu F."/>
            <person name="Belbahri L."/>
            <person name="Bouzid O."/>
            <person name="Broberg A."/>
            <person name="Canback B."/>
            <person name="Coutinho P.M."/>
            <person name="Cullen D."/>
            <person name="Dalman K."/>
            <person name="Deflorio G."/>
            <person name="van Diepen L.T."/>
            <person name="Dunand C."/>
            <person name="Duplessis S."/>
            <person name="Durling M."/>
            <person name="Gonthier P."/>
            <person name="Grimwood J."/>
            <person name="Fossdal C.G."/>
            <person name="Hansson D."/>
            <person name="Henrissat B."/>
            <person name="Hietala A."/>
            <person name="Himmelstrand K."/>
            <person name="Hoffmeister D."/>
            <person name="Hogberg N."/>
            <person name="James T.Y."/>
            <person name="Karlsson M."/>
            <person name="Kohler A."/>
            <person name="Kues U."/>
            <person name="Lee Y.H."/>
            <person name="Lin Y.C."/>
            <person name="Lind M."/>
            <person name="Lindquist E."/>
            <person name="Lombard V."/>
            <person name="Lucas S."/>
            <person name="Lunden K."/>
            <person name="Morin E."/>
            <person name="Murat C."/>
            <person name="Park J."/>
            <person name="Raffaello T."/>
            <person name="Rouze P."/>
            <person name="Salamov A."/>
            <person name="Schmutz J."/>
            <person name="Solheim H."/>
            <person name="Stahlberg J."/>
            <person name="Velez H."/>
            <person name="de Vries R.P."/>
            <person name="Wiebenga A."/>
            <person name="Woodward S."/>
            <person name="Yakovlev I."/>
            <person name="Garbelotto M."/>
            <person name="Martin F."/>
            <person name="Grigoriev I.V."/>
            <person name="Stenlid J."/>
        </authorList>
    </citation>
    <scope>NUCLEOTIDE SEQUENCE [LARGE SCALE GENOMIC DNA]</scope>
    <source>
        <strain evidence="4 5">TC 32-1</strain>
    </source>
</reference>
<dbReference type="Pfam" id="PF02839">
    <property type="entry name" value="CBM_5_12"/>
    <property type="match status" value="1"/>
</dbReference>
<accession>W4K6H3</accession>
<organism evidence="4 5">
    <name type="scientific">Heterobasidion irregulare (strain TC 32-1)</name>
    <dbReference type="NCBI Taxonomy" id="747525"/>
    <lineage>
        <taxon>Eukaryota</taxon>
        <taxon>Fungi</taxon>
        <taxon>Dikarya</taxon>
        <taxon>Basidiomycota</taxon>
        <taxon>Agaricomycotina</taxon>
        <taxon>Agaricomycetes</taxon>
        <taxon>Russulales</taxon>
        <taxon>Bondarzewiaceae</taxon>
        <taxon>Heterobasidion</taxon>
        <taxon>Heterobasidion annosum species complex</taxon>
    </lineage>
</organism>
<dbReference type="SMART" id="SM00495">
    <property type="entry name" value="ChtBD3"/>
    <property type="match status" value="1"/>
</dbReference>
<evidence type="ECO:0000256" key="1">
    <source>
        <dbReference type="ARBA" id="ARBA00022801"/>
    </source>
</evidence>
<dbReference type="OrthoDB" id="2142040at2759"/>
<dbReference type="Pfam" id="PF11901">
    <property type="entry name" value="DM9"/>
    <property type="match status" value="1"/>
</dbReference>
<name>W4K6H3_HETIT</name>
<dbReference type="InterPro" id="IPR036573">
    <property type="entry name" value="CBM_sf_5/12"/>
</dbReference>
<feature type="region of interest" description="Disordered" evidence="2">
    <location>
        <begin position="31"/>
        <end position="92"/>
    </location>
</feature>
<dbReference type="STRING" id="747525.W4K6H3"/>
<dbReference type="AlphaFoldDB" id="W4K6H3"/>
<dbReference type="GO" id="GO:0004553">
    <property type="term" value="F:hydrolase activity, hydrolyzing O-glycosyl compounds"/>
    <property type="evidence" value="ECO:0007669"/>
    <property type="project" value="InterPro"/>
</dbReference>
<dbReference type="SUPFAM" id="SSF51055">
    <property type="entry name" value="Carbohydrate binding domain"/>
    <property type="match status" value="1"/>
</dbReference>
<dbReference type="RefSeq" id="XP_009547634.1">
    <property type="nucleotide sequence ID" value="XM_009549339.1"/>
</dbReference>
<evidence type="ECO:0000313" key="4">
    <source>
        <dbReference type="EMBL" id="ETW80945.1"/>
    </source>
</evidence>
<evidence type="ECO:0000313" key="5">
    <source>
        <dbReference type="Proteomes" id="UP000030671"/>
    </source>
</evidence>
<gene>
    <name evidence="4" type="ORF">HETIRDRAFT_146426</name>
</gene>
<dbReference type="PANTHER" id="PTHR31649">
    <property type="entry name" value="AGAP009604-PA"/>
    <property type="match status" value="1"/>
</dbReference>
<dbReference type="EMBL" id="KI925459">
    <property type="protein sequence ID" value="ETW80945.1"/>
    <property type="molecule type" value="Genomic_DNA"/>
</dbReference>
<dbReference type="KEGG" id="hir:HETIRDRAFT_146426"/>
<dbReference type="HOGENOM" id="CLU_072648_0_0_1"/>
<protein>
    <submittedName>
        <fullName evidence="4">Carbohydrate-binding module family 12 protein</fullName>
    </submittedName>
</protein>
<keyword evidence="5" id="KW-1185">Reference proteome</keyword>
<dbReference type="Gene3D" id="2.10.10.20">
    <property type="entry name" value="Carbohydrate-binding module superfamily 5/12"/>
    <property type="match status" value="1"/>
</dbReference>
<dbReference type="Proteomes" id="UP000030671">
    <property type="component" value="Unassembled WGS sequence"/>
</dbReference>
<dbReference type="GO" id="GO:0030246">
    <property type="term" value="F:carbohydrate binding"/>
    <property type="evidence" value="ECO:0007669"/>
    <property type="project" value="InterPro"/>
</dbReference>
<feature type="compositionally biased region" description="Basic and acidic residues" evidence="2">
    <location>
        <begin position="78"/>
        <end position="92"/>
    </location>
</feature>
<dbReference type="GeneID" id="20667134"/>